<keyword evidence="4 7" id="KW-0472">Membrane</keyword>
<gene>
    <name evidence="8" type="ORF">ECRASSUSDP1_LOCUS23641</name>
</gene>
<evidence type="ECO:0000313" key="9">
    <source>
        <dbReference type="Proteomes" id="UP001295684"/>
    </source>
</evidence>
<evidence type="ECO:0000256" key="1">
    <source>
        <dbReference type="ARBA" id="ARBA00022692"/>
    </source>
</evidence>
<evidence type="ECO:0000256" key="5">
    <source>
        <dbReference type="ARBA" id="ARBA00023329"/>
    </source>
</evidence>
<dbReference type="InterPro" id="IPR019013">
    <property type="entry name" value="Vma21"/>
</dbReference>
<evidence type="ECO:0000256" key="4">
    <source>
        <dbReference type="ARBA" id="ARBA00023136"/>
    </source>
</evidence>
<evidence type="ECO:0000256" key="6">
    <source>
        <dbReference type="SAM" id="MobiDB-lite"/>
    </source>
</evidence>
<keyword evidence="1 7" id="KW-0812">Transmembrane</keyword>
<dbReference type="Proteomes" id="UP001295684">
    <property type="component" value="Unassembled WGS sequence"/>
</dbReference>
<organism evidence="8 9">
    <name type="scientific">Euplotes crassus</name>
    <dbReference type="NCBI Taxonomy" id="5936"/>
    <lineage>
        <taxon>Eukaryota</taxon>
        <taxon>Sar</taxon>
        <taxon>Alveolata</taxon>
        <taxon>Ciliophora</taxon>
        <taxon>Intramacronucleata</taxon>
        <taxon>Spirotrichea</taxon>
        <taxon>Hypotrichia</taxon>
        <taxon>Euplotida</taxon>
        <taxon>Euplotidae</taxon>
        <taxon>Moneuplotes</taxon>
    </lineage>
</organism>
<keyword evidence="9" id="KW-1185">Reference proteome</keyword>
<sequence length="121" mass="14368">MIVIPFSAFFYTRNYLRENVFKHEEYYTSLKNKSQLIDTYSAIAAVIGVWIVIVGVILVKHSDDFIEICCRGRGNQIYEGEEVPDKWLKEDESEEETEMEKTNKNRKNKKKNRKKNKRKTN</sequence>
<feature type="transmembrane region" description="Helical" evidence="7">
    <location>
        <begin position="39"/>
        <end position="59"/>
    </location>
</feature>
<evidence type="ECO:0000313" key="8">
    <source>
        <dbReference type="EMBL" id="CAI2382172.1"/>
    </source>
</evidence>
<dbReference type="EMBL" id="CAMPGE010024324">
    <property type="protein sequence ID" value="CAI2382172.1"/>
    <property type="molecule type" value="Genomic_DNA"/>
</dbReference>
<comment type="caution">
    <text evidence="8">The sequence shown here is derived from an EMBL/GenBank/DDBJ whole genome shotgun (WGS) entry which is preliminary data.</text>
</comment>
<name>A0AAD1Y3E4_EUPCR</name>
<protein>
    <submittedName>
        <fullName evidence="8">Uncharacterized protein</fullName>
    </submittedName>
</protein>
<evidence type="ECO:0000256" key="3">
    <source>
        <dbReference type="ARBA" id="ARBA00022989"/>
    </source>
</evidence>
<keyword evidence="2" id="KW-0256">Endoplasmic reticulum</keyword>
<evidence type="ECO:0000256" key="2">
    <source>
        <dbReference type="ARBA" id="ARBA00022824"/>
    </source>
</evidence>
<evidence type="ECO:0000256" key="7">
    <source>
        <dbReference type="SAM" id="Phobius"/>
    </source>
</evidence>
<feature type="compositionally biased region" description="Basic residues" evidence="6">
    <location>
        <begin position="104"/>
        <end position="121"/>
    </location>
</feature>
<keyword evidence="5" id="KW-0968">Cytoplasmic vesicle</keyword>
<dbReference type="AlphaFoldDB" id="A0AAD1Y3E4"/>
<feature type="region of interest" description="Disordered" evidence="6">
    <location>
        <begin position="89"/>
        <end position="121"/>
    </location>
</feature>
<reference evidence="8" key="1">
    <citation type="submission" date="2023-07" db="EMBL/GenBank/DDBJ databases">
        <authorList>
            <consortium name="AG Swart"/>
            <person name="Singh M."/>
            <person name="Singh A."/>
            <person name="Seah K."/>
            <person name="Emmerich C."/>
        </authorList>
    </citation>
    <scope>NUCLEOTIDE SEQUENCE</scope>
    <source>
        <strain evidence="8">DP1</strain>
    </source>
</reference>
<dbReference type="GO" id="GO:0031410">
    <property type="term" value="C:cytoplasmic vesicle"/>
    <property type="evidence" value="ECO:0007669"/>
    <property type="project" value="UniProtKB-KW"/>
</dbReference>
<dbReference type="Pfam" id="PF09446">
    <property type="entry name" value="VMA21"/>
    <property type="match status" value="1"/>
</dbReference>
<keyword evidence="3 7" id="KW-1133">Transmembrane helix</keyword>
<proteinExistence type="predicted"/>
<dbReference type="GO" id="GO:0070072">
    <property type="term" value="P:vacuolar proton-transporting V-type ATPase complex assembly"/>
    <property type="evidence" value="ECO:0007669"/>
    <property type="project" value="InterPro"/>
</dbReference>
<accession>A0AAD1Y3E4</accession>